<dbReference type="EMBL" id="CR543861">
    <property type="protein sequence ID" value="CAG69248.1"/>
    <property type="molecule type" value="Genomic_DNA"/>
</dbReference>
<organism evidence="1 2">
    <name type="scientific">Acinetobacter baylyi (strain ATCC 33305 / BD413 / ADP1)</name>
    <dbReference type="NCBI Taxonomy" id="62977"/>
    <lineage>
        <taxon>Bacteria</taxon>
        <taxon>Pseudomonadati</taxon>
        <taxon>Pseudomonadota</taxon>
        <taxon>Gammaproteobacteria</taxon>
        <taxon>Moraxellales</taxon>
        <taxon>Moraxellaceae</taxon>
        <taxon>Acinetobacter</taxon>
    </lineage>
</organism>
<accession>Q6F9L6</accession>
<dbReference type="Proteomes" id="UP000000430">
    <property type="component" value="Chromosome"/>
</dbReference>
<gene>
    <name evidence="1" type="ordered locus">ACIAD2480</name>
</gene>
<name>Q6F9L6_ACIAD</name>
<dbReference type="AlphaFoldDB" id="Q6F9L6"/>
<evidence type="ECO:0000313" key="1">
    <source>
        <dbReference type="EMBL" id="CAG69248.1"/>
    </source>
</evidence>
<protein>
    <submittedName>
        <fullName evidence="1">Uncharacterized protein</fullName>
    </submittedName>
</protein>
<sequence>MLKIGYITKTGKIMPEPQTDIFINALEESVHFSLKTINSNIEKGGIRLSNQQALDLPYLSARTLLNEDFLIPTDYQANAGKTASIFKVVKAAMISHDISEEDPDFKQQVEQLKPSISSVFNELYQSGTENIDIRMRQLLIPKNGEYVSVSPLTAAGVNYLVNQEVDAVNELRKEKDSDFNRIQTAVFGIGGANPQNVGSLVRSMQRPITVDAPQASEKVRQALAIFYNGFTIRLSRKIKLLNGTKRAKEAIKEWSEILNRQLVITATNTIQNWHDLEIFAPSTNRDVRDQEIIFLNILAKDVLRQASFQKNILEEAEAILPSMQEIERPSFWVHPSLSFVLQGLVDPELRDDHWRIKFSDYLARKITNETFDIEINNETVSISLDSNSEGYIARRLREIIR</sequence>
<proteinExistence type="predicted"/>
<dbReference type="KEGG" id="aci:ACIAD2480"/>
<dbReference type="eggNOG" id="ENOG5031GIF">
    <property type="taxonomic scope" value="Bacteria"/>
</dbReference>
<reference evidence="1 2" key="1">
    <citation type="journal article" date="2004" name="Nucleic Acids Res.">
        <title>Unique features revealed by the genome sequence of Acinetobacter sp. ADP1, a versatile and naturally transformation competent bacterium.</title>
        <authorList>
            <person name="Barbe V."/>
            <person name="Vallenet D."/>
            <person name="Fonknechten N."/>
            <person name="Kreimeyer A."/>
            <person name="Oztas S."/>
            <person name="Labarre L."/>
            <person name="Cruveiller S."/>
            <person name="Robert C."/>
            <person name="Duprat S."/>
            <person name="Wincker P."/>
            <person name="Ornston L.N."/>
            <person name="Weissenbach J."/>
            <person name="Marliere P."/>
            <person name="Cohen G.N."/>
            <person name="Medigue C."/>
        </authorList>
    </citation>
    <scope>NUCLEOTIDE SEQUENCE [LARGE SCALE GENOMIC DNA]</scope>
    <source>
        <strain evidence="2">ATCC 33305 / BD413 / ADP1</strain>
    </source>
</reference>
<dbReference type="HOGENOM" id="CLU_686290_0_0_6"/>
<evidence type="ECO:0000313" key="2">
    <source>
        <dbReference type="Proteomes" id="UP000000430"/>
    </source>
</evidence>
<dbReference type="STRING" id="202950.GCA_001485005_01520"/>